<feature type="region of interest" description="Disordered" evidence="1">
    <location>
        <begin position="72"/>
        <end position="100"/>
    </location>
</feature>
<reference evidence="2" key="1">
    <citation type="submission" date="2021-07" db="EMBL/GenBank/DDBJ databases">
        <authorList>
            <person name="Catto M.A."/>
            <person name="Jacobson A."/>
            <person name="Kennedy G."/>
            <person name="Labadie P."/>
            <person name="Hunt B.G."/>
            <person name="Srinivasan R."/>
        </authorList>
    </citation>
    <scope>NUCLEOTIDE SEQUENCE</scope>
    <source>
        <strain evidence="2">PL_HMW_Pooled</strain>
        <tissue evidence="2">Head</tissue>
    </source>
</reference>
<accession>A0AAE1I4W2</accession>
<name>A0AAE1I4W2_9NEOP</name>
<comment type="caution">
    <text evidence="2">The sequence shown here is derived from an EMBL/GenBank/DDBJ whole genome shotgun (WGS) entry which is preliminary data.</text>
</comment>
<dbReference type="Proteomes" id="UP001219518">
    <property type="component" value="Unassembled WGS sequence"/>
</dbReference>
<evidence type="ECO:0000313" key="2">
    <source>
        <dbReference type="EMBL" id="KAK3932176.1"/>
    </source>
</evidence>
<sequence>MVPALRCGVLLTGHLGIHWLSLFNTRACSKITSVFNVQDVSGVTLDIKGRAKENIRNKKSFPRSILDPLVDGSTPACPTSRTVGETSKILNQREEEKSAN</sequence>
<evidence type="ECO:0000256" key="1">
    <source>
        <dbReference type="SAM" id="MobiDB-lite"/>
    </source>
</evidence>
<feature type="compositionally biased region" description="Basic and acidic residues" evidence="1">
    <location>
        <begin position="91"/>
        <end position="100"/>
    </location>
</feature>
<dbReference type="EMBL" id="JAHWGI010001434">
    <property type="protein sequence ID" value="KAK3932176.1"/>
    <property type="molecule type" value="Genomic_DNA"/>
</dbReference>
<evidence type="ECO:0000313" key="3">
    <source>
        <dbReference type="Proteomes" id="UP001219518"/>
    </source>
</evidence>
<protein>
    <submittedName>
        <fullName evidence="2">Formin-A</fullName>
    </submittedName>
</protein>
<keyword evidence="3" id="KW-1185">Reference proteome</keyword>
<organism evidence="2 3">
    <name type="scientific">Frankliniella fusca</name>
    <dbReference type="NCBI Taxonomy" id="407009"/>
    <lineage>
        <taxon>Eukaryota</taxon>
        <taxon>Metazoa</taxon>
        <taxon>Ecdysozoa</taxon>
        <taxon>Arthropoda</taxon>
        <taxon>Hexapoda</taxon>
        <taxon>Insecta</taxon>
        <taxon>Pterygota</taxon>
        <taxon>Neoptera</taxon>
        <taxon>Paraneoptera</taxon>
        <taxon>Thysanoptera</taxon>
        <taxon>Terebrantia</taxon>
        <taxon>Thripoidea</taxon>
        <taxon>Thripidae</taxon>
        <taxon>Frankliniella</taxon>
    </lineage>
</organism>
<proteinExistence type="predicted"/>
<feature type="compositionally biased region" description="Polar residues" evidence="1">
    <location>
        <begin position="76"/>
        <end position="90"/>
    </location>
</feature>
<gene>
    <name evidence="2" type="ORF">KUF71_011504</name>
</gene>
<reference evidence="2" key="2">
    <citation type="journal article" date="2023" name="BMC Genomics">
        <title>Pest status, molecular evolution, and epigenetic factors derived from the genome assembly of Frankliniella fusca, a thysanopteran phytovirus vector.</title>
        <authorList>
            <person name="Catto M.A."/>
            <person name="Labadie P.E."/>
            <person name="Jacobson A.L."/>
            <person name="Kennedy G.G."/>
            <person name="Srinivasan R."/>
            <person name="Hunt B.G."/>
        </authorList>
    </citation>
    <scope>NUCLEOTIDE SEQUENCE</scope>
    <source>
        <strain evidence="2">PL_HMW_Pooled</strain>
    </source>
</reference>
<dbReference type="AlphaFoldDB" id="A0AAE1I4W2"/>